<dbReference type="EMBL" id="KQ760287">
    <property type="protein sequence ID" value="OAD60887.1"/>
    <property type="molecule type" value="Genomic_DNA"/>
</dbReference>
<evidence type="ECO:0000256" key="10">
    <source>
        <dbReference type="SAM" id="MobiDB-lite"/>
    </source>
</evidence>
<feature type="transmembrane region" description="Helical" evidence="11">
    <location>
        <begin position="969"/>
        <end position="989"/>
    </location>
</feature>
<feature type="transmembrane region" description="Helical" evidence="11">
    <location>
        <begin position="122"/>
        <end position="145"/>
    </location>
</feature>
<dbReference type="GO" id="GO:0005886">
    <property type="term" value="C:plasma membrane"/>
    <property type="evidence" value="ECO:0007669"/>
    <property type="project" value="UniProtKB-SubCell"/>
</dbReference>
<feature type="region of interest" description="Disordered" evidence="10">
    <location>
        <begin position="1110"/>
        <end position="1130"/>
    </location>
</feature>
<feature type="transmembrane region" description="Helical" evidence="11">
    <location>
        <begin position="92"/>
        <end position="110"/>
    </location>
</feature>
<name>A0A310SUN7_9HYME</name>
<organism evidence="12 13">
    <name type="scientific">Eufriesea mexicana</name>
    <dbReference type="NCBI Taxonomy" id="516756"/>
    <lineage>
        <taxon>Eukaryota</taxon>
        <taxon>Metazoa</taxon>
        <taxon>Ecdysozoa</taxon>
        <taxon>Arthropoda</taxon>
        <taxon>Hexapoda</taxon>
        <taxon>Insecta</taxon>
        <taxon>Pterygota</taxon>
        <taxon>Neoptera</taxon>
        <taxon>Endopterygota</taxon>
        <taxon>Hymenoptera</taxon>
        <taxon>Apocrita</taxon>
        <taxon>Aculeata</taxon>
        <taxon>Apoidea</taxon>
        <taxon>Anthophila</taxon>
        <taxon>Apidae</taxon>
        <taxon>Eufriesea</taxon>
    </lineage>
</organism>
<evidence type="ECO:0000256" key="6">
    <source>
        <dbReference type="ARBA" id="ARBA00022989"/>
    </source>
</evidence>
<feature type="transmembrane region" description="Helical" evidence="11">
    <location>
        <begin position="378"/>
        <end position="398"/>
    </location>
</feature>
<proteinExistence type="predicted"/>
<keyword evidence="6 11" id="KW-1133">Transmembrane helix</keyword>
<dbReference type="Pfam" id="PF02949">
    <property type="entry name" value="7tm_6"/>
    <property type="match status" value="3"/>
</dbReference>
<dbReference type="GO" id="GO:0004984">
    <property type="term" value="F:olfactory receptor activity"/>
    <property type="evidence" value="ECO:0007669"/>
    <property type="project" value="InterPro"/>
</dbReference>
<gene>
    <name evidence="12" type="ORF">WN48_03996</name>
</gene>
<evidence type="ECO:0000256" key="1">
    <source>
        <dbReference type="ARBA" id="ARBA00004651"/>
    </source>
</evidence>
<dbReference type="InterPro" id="IPR004117">
    <property type="entry name" value="7tm6_olfct_rcpt"/>
</dbReference>
<evidence type="ECO:0000256" key="7">
    <source>
        <dbReference type="ARBA" id="ARBA00023136"/>
    </source>
</evidence>
<feature type="transmembrane region" description="Helical" evidence="11">
    <location>
        <begin position="882"/>
        <end position="900"/>
    </location>
</feature>
<feature type="transmembrane region" description="Helical" evidence="11">
    <location>
        <begin position="179"/>
        <end position="199"/>
    </location>
</feature>
<evidence type="ECO:0000256" key="4">
    <source>
        <dbReference type="ARBA" id="ARBA00022692"/>
    </source>
</evidence>
<keyword evidence="3" id="KW-0716">Sensory transduction</keyword>
<keyword evidence="5" id="KW-0552">Olfaction</keyword>
<keyword evidence="8 12" id="KW-0675">Receptor</keyword>
<keyword evidence="13" id="KW-1185">Reference proteome</keyword>
<dbReference type="GO" id="GO:0005549">
    <property type="term" value="F:odorant binding"/>
    <property type="evidence" value="ECO:0007669"/>
    <property type="project" value="InterPro"/>
</dbReference>
<feature type="transmembrane region" description="Helical" evidence="11">
    <location>
        <begin position="520"/>
        <end position="542"/>
    </location>
</feature>
<evidence type="ECO:0000256" key="5">
    <source>
        <dbReference type="ARBA" id="ARBA00022725"/>
    </source>
</evidence>
<dbReference type="AlphaFoldDB" id="A0A310SUN7"/>
<feature type="transmembrane region" description="Helical" evidence="11">
    <location>
        <begin position="219"/>
        <end position="239"/>
    </location>
</feature>
<feature type="transmembrane region" description="Helical" evidence="11">
    <location>
        <begin position="429"/>
        <end position="451"/>
    </location>
</feature>
<evidence type="ECO:0000313" key="13">
    <source>
        <dbReference type="Proteomes" id="UP000250275"/>
    </source>
</evidence>
<evidence type="ECO:0000256" key="8">
    <source>
        <dbReference type="ARBA" id="ARBA00023170"/>
    </source>
</evidence>
<feature type="transmembrane region" description="Helical" evidence="11">
    <location>
        <begin position="554"/>
        <end position="572"/>
    </location>
</feature>
<keyword evidence="4 11" id="KW-0812">Transmembrane</keyword>
<feature type="transmembrane region" description="Helical" evidence="11">
    <location>
        <begin position="321"/>
        <end position="344"/>
    </location>
</feature>
<protein>
    <submittedName>
        <fullName evidence="12">Odorant receptor 13a</fullName>
    </submittedName>
</protein>
<evidence type="ECO:0000313" key="12">
    <source>
        <dbReference type="EMBL" id="OAD60887.1"/>
    </source>
</evidence>
<sequence>MTCEMTSCPQSGIRETMRTVEPRMTNGSKRHVCDIDILYTEESEIGEVYHCSLVMSMRKVKDLSVSVATFYMKFVGYWMASNYAEKRWRNIAMGYTLFSILFAMSNEMRALSFSWGDLSDSTYILCNIITITLVIVKLLDLLIYIEELHDMMSYAKKNFWHSNYDSYEQCMVDNCKRTCTLFVCIFTVLAHSTTFSYAIGPLMANYGKNKTDRILPFNMWLELPLNVTPYFEIVFVMQFRILQYRFANMCNGSEKCNDTANKPSYTTNKYLKLRNYIQQHQALIKFCKRLEDIFSSIVLGQVLLFSIMICLDGYLVLMDNMFTICNIITITLVIVKLLDLLIYIDELHDMMSYAKKYFWQANYDSHEQSMVDNCKRTCTLLVCIFTVFTHSTTFSYVIGPLMANYGKNKTGRILPFNMWLELPLNVTPYFEIVFAIQVALLFHVGVCYHCFDNLFCIINLHISLHFRILQYRFANMCNGSEKCIETANKPSYTTNKYMKLRNYIQQHQALIKFCKRLEDVFSSIVLGQVLLFSLIICLDGYLVLMESAPRSRRIIFAFHISSCMYQLLMFTYNCDCLIRDSKDVATAVYTSAWSLLPMDKYGRMLRRDLTLVVMRSQKPCRLTANGFFVVSLETYTNDSMFTICNVVTIALVIVKLMALLVYMEEVHDLISYAKKNFWHANYDSYEQSIVDNCKNTCTLFVCTFTFFAQGTTLTYAIDPFLENRGKNDTDRVLPFNMWLELPLSVTPYFEIMFTIQDSITRSRRIIFAFHISGCMCQLLMFTYSCDCLIRDSMNVAHAVYNSEWSLLPMDKYGKMLRRDLILVAMRSQTPCRLTANGFFVVSLETYTNNDRDLSISVTTFYMKYVGYWLAANYAEKRWSHIAMCYTNFIILFSMWTEIRALFFCWDDLNDRMYVMCNIGTVGLVTVKLLALLVYIEELHDLINYAQKNFWQGNYDSYEQNIVNNCKRTFVFVCTFTFFAQGTAISYPLGPLVDKHDGTSTIWTPYVTSIYLLHGVAISLAFLKTVCEFYSSTSESPIPTVLLRNSKKTHSIESTLEHPIHSLNLEASSIIHITQIYSPLHAARNTQYPFGFVTSLTIAKIHLLDQTTRELPKNSTEPYPMRTESHDFNPVARHTTPKELSIIILPLQTT</sequence>
<keyword evidence="7 11" id="KW-0472">Membrane</keyword>
<dbReference type="PANTHER" id="PTHR21137">
    <property type="entry name" value="ODORANT RECEPTOR"/>
    <property type="match status" value="1"/>
</dbReference>
<feature type="transmembrane region" description="Helical" evidence="11">
    <location>
        <begin position="1001"/>
        <end position="1022"/>
    </location>
</feature>
<evidence type="ECO:0000256" key="11">
    <source>
        <dbReference type="SAM" id="Phobius"/>
    </source>
</evidence>
<feature type="transmembrane region" description="Helical" evidence="11">
    <location>
        <begin position="293"/>
        <end position="315"/>
    </location>
</feature>
<reference evidence="12 13" key="1">
    <citation type="submission" date="2015-07" db="EMBL/GenBank/DDBJ databases">
        <title>The genome of Eufriesea mexicana.</title>
        <authorList>
            <person name="Pan H."/>
            <person name="Kapheim K."/>
        </authorList>
    </citation>
    <scope>NUCLEOTIDE SEQUENCE [LARGE SCALE GENOMIC DNA]</scope>
    <source>
        <strain evidence="12">0111107269</strain>
        <tissue evidence="12">Whole body</tissue>
    </source>
</reference>
<feature type="transmembrane region" description="Helical" evidence="11">
    <location>
        <begin position="912"/>
        <end position="935"/>
    </location>
</feature>
<dbReference type="GO" id="GO:0007165">
    <property type="term" value="P:signal transduction"/>
    <property type="evidence" value="ECO:0007669"/>
    <property type="project" value="UniProtKB-KW"/>
</dbReference>
<feature type="transmembrane region" description="Helical" evidence="11">
    <location>
        <begin position="640"/>
        <end position="662"/>
    </location>
</feature>
<evidence type="ECO:0000256" key="3">
    <source>
        <dbReference type="ARBA" id="ARBA00022606"/>
    </source>
</evidence>
<dbReference type="OrthoDB" id="8185860at2759"/>
<evidence type="ECO:0000256" key="9">
    <source>
        <dbReference type="ARBA" id="ARBA00023224"/>
    </source>
</evidence>
<keyword evidence="2" id="KW-1003">Cell membrane</keyword>
<dbReference type="Proteomes" id="UP000250275">
    <property type="component" value="Unassembled WGS sequence"/>
</dbReference>
<keyword evidence="9" id="KW-0807">Transducer</keyword>
<comment type="subcellular location">
    <subcellularLocation>
        <location evidence="1">Cell membrane</location>
        <topology evidence="1">Multi-pass membrane protein</topology>
    </subcellularLocation>
</comment>
<accession>A0A310SUN7</accession>
<dbReference type="PANTHER" id="PTHR21137:SF35">
    <property type="entry name" value="ODORANT RECEPTOR 19A-RELATED"/>
    <property type="match status" value="1"/>
</dbReference>
<evidence type="ECO:0000256" key="2">
    <source>
        <dbReference type="ARBA" id="ARBA00022475"/>
    </source>
</evidence>